<dbReference type="Gene3D" id="1.20.120.290">
    <property type="entry name" value="Oxygen-evolving enhancer protein 3 (PsbQ), four-helix up-down bundle"/>
    <property type="match status" value="1"/>
</dbReference>
<feature type="domain" description="PPIase cyclophilin-type" evidence="6">
    <location>
        <begin position="201"/>
        <end position="358"/>
    </location>
</feature>
<name>A0A977PW84_9CYAN</name>
<evidence type="ECO:0000313" key="7">
    <source>
        <dbReference type="EMBL" id="UXE61826.1"/>
    </source>
</evidence>
<dbReference type="AlphaFoldDB" id="A0A977PW84"/>
<dbReference type="InterPro" id="IPR044665">
    <property type="entry name" value="E_coli_cyclophilin_A-like"/>
</dbReference>
<gene>
    <name evidence="7" type="ORF">KA717_02510</name>
</gene>
<evidence type="ECO:0000259" key="6">
    <source>
        <dbReference type="PROSITE" id="PS50072"/>
    </source>
</evidence>
<keyword evidence="4 7" id="KW-0413">Isomerase</keyword>
<dbReference type="InterPro" id="IPR023222">
    <property type="entry name" value="PsbQ-like_dom_sf"/>
</dbReference>
<dbReference type="CDD" id="cd01924">
    <property type="entry name" value="cyclophilin_TLP40_like"/>
    <property type="match status" value="1"/>
</dbReference>
<dbReference type="PANTHER" id="PTHR43246">
    <property type="entry name" value="PEPTIDYL-PROLYL CIS-TRANS ISOMERASE CYP38, CHLOROPLASTIC"/>
    <property type="match status" value="1"/>
</dbReference>
<dbReference type="Proteomes" id="UP001065613">
    <property type="component" value="Chromosome"/>
</dbReference>
<sequence length="379" mass="41727">MEMLRKNLEIMAKNWLKIGIMTVLISVWSLSLATAVWSVDLTSPMLLGFLAQGNAITDPNAILRYALPIENPTVRKIQASLEDIAYQLRSKRWSAIAKDIKDANYELNLRSAKILVSIPADRHNQAEVLLASIKDQVGQLQEAVAAKDKEQVAKLRDVALEEIGNLEMLMVQGFPYEVPADYVNLPQLKGRATVAMETTQGPLTIIVDGYSAPVSGGNFIDLVQRGFYDGLPFIQTEDNFVVQTGDPDGPEVGFIDPQTKAYRAIPLEVLVKSEPLPIYEMTLEDAGLYLPELALPFNAFGAVALARPDQDPNGGSSQFFFFKFDSELTPPGFNLMDGRYSVFGYVVKGKETLEKLSEKDKVISAKVIAGSENLVQPQA</sequence>
<dbReference type="SUPFAM" id="SSF50891">
    <property type="entry name" value="Cyclophilin-like"/>
    <property type="match status" value="1"/>
</dbReference>
<evidence type="ECO:0000256" key="3">
    <source>
        <dbReference type="ARBA" id="ARBA00023110"/>
    </source>
</evidence>
<dbReference type="InterPro" id="IPR048563">
    <property type="entry name" value="CYP38_PsbQ-like"/>
</dbReference>
<feature type="coiled-coil region" evidence="5">
    <location>
        <begin position="123"/>
        <end position="150"/>
    </location>
</feature>
<keyword evidence="5" id="KW-0175">Coiled coil</keyword>
<evidence type="ECO:0000256" key="1">
    <source>
        <dbReference type="ARBA" id="ARBA00013194"/>
    </source>
</evidence>
<dbReference type="Pfam" id="PF21329">
    <property type="entry name" value="CYP38_PsbQ-like"/>
    <property type="match status" value="1"/>
</dbReference>
<dbReference type="KEGG" id="wna:KA717_02510"/>
<dbReference type="EC" id="5.2.1.8" evidence="1"/>
<evidence type="ECO:0000256" key="2">
    <source>
        <dbReference type="ARBA" id="ARBA00023078"/>
    </source>
</evidence>
<keyword evidence="2" id="KW-0793">Thylakoid</keyword>
<protein>
    <recommendedName>
        <fullName evidence="1">peptidylprolyl isomerase</fullName>
        <ecNumber evidence="1">5.2.1.8</ecNumber>
    </recommendedName>
</protein>
<organism evidence="7">
    <name type="scientific">Woronichinia naegeliana WA131</name>
    <dbReference type="NCBI Taxonomy" id="2824559"/>
    <lineage>
        <taxon>Bacteria</taxon>
        <taxon>Bacillati</taxon>
        <taxon>Cyanobacteriota</taxon>
        <taxon>Cyanophyceae</taxon>
        <taxon>Synechococcales</taxon>
        <taxon>Coelosphaeriaceae</taxon>
        <taxon>Woronichinia</taxon>
    </lineage>
</organism>
<dbReference type="Pfam" id="PF00160">
    <property type="entry name" value="Pro_isomerase"/>
    <property type="match status" value="1"/>
</dbReference>
<dbReference type="InterPro" id="IPR002130">
    <property type="entry name" value="Cyclophilin-type_PPIase_dom"/>
</dbReference>
<dbReference type="PROSITE" id="PS50072">
    <property type="entry name" value="CSA_PPIASE_2"/>
    <property type="match status" value="1"/>
</dbReference>
<dbReference type="EMBL" id="CP073041">
    <property type="protein sequence ID" value="UXE61826.1"/>
    <property type="molecule type" value="Genomic_DNA"/>
</dbReference>
<dbReference type="Gene3D" id="2.40.100.10">
    <property type="entry name" value="Cyclophilin-like"/>
    <property type="match status" value="1"/>
</dbReference>
<evidence type="ECO:0000256" key="4">
    <source>
        <dbReference type="ARBA" id="ARBA00023235"/>
    </source>
</evidence>
<proteinExistence type="predicted"/>
<dbReference type="InterPro" id="IPR029000">
    <property type="entry name" value="Cyclophilin-like_dom_sf"/>
</dbReference>
<dbReference type="GO" id="GO:0003755">
    <property type="term" value="F:peptidyl-prolyl cis-trans isomerase activity"/>
    <property type="evidence" value="ECO:0007669"/>
    <property type="project" value="UniProtKB-KW"/>
</dbReference>
<keyword evidence="3" id="KW-0697">Rotamase</keyword>
<dbReference type="SUPFAM" id="SSF101112">
    <property type="entry name" value="Oxygen-evolving enhancer protein 3"/>
    <property type="match status" value="1"/>
</dbReference>
<reference evidence="7" key="1">
    <citation type="submission" date="2021-04" db="EMBL/GenBank/DDBJ databases">
        <title>Genome sequence of Woronichinia naegeliana from Washington state freshwater lake bloom.</title>
        <authorList>
            <person name="Dreher T.W."/>
        </authorList>
    </citation>
    <scope>NUCLEOTIDE SEQUENCE</scope>
    <source>
        <strain evidence="7">WA131</strain>
    </source>
</reference>
<evidence type="ECO:0000256" key="5">
    <source>
        <dbReference type="SAM" id="Coils"/>
    </source>
</evidence>
<accession>A0A977PW84</accession>